<evidence type="ECO:0000259" key="8">
    <source>
        <dbReference type="Pfam" id="PF17042"/>
    </source>
</evidence>
<feature type="domain" description="Four-carbon acid sugar kinase nucleotide binding" evidence="8">
    <location>
        <begin position="239"/>
        <end position="406"/>
    </location>
</feature>
<gene>
    <name evidence="9" type="ORF">LZ11_01100</name>
</gene>
<protein>
    <submittedName>
        <fullName evidence="9">Uncharacterized protein YgbK (DUF1537 family)</fullName>
    </submittedName>
</protein>
<evidence type="ECO:0000256" key="3">
    <source>
        <dbReference type="ARBA" id="ARBA00022741"/>
    </source>
</evidence>
<dbReference type="InterPro" id="IPR037051">
    <property type="entry name" value="4-carb_acid_sugar_kinase_N_sf"/>
</dbReference>
<dbReference type="Pfam" id="PF07005">
    <property type="entry name" value="SBD_N"/>
    <property type="match status" value="1"/>
</dbReference>
<dbReference type="Gene3D" id="3.40.980.20">
    <property type="entry name" value="Four-carbon acid sugar kinase, nucleotide binding domain"/>
    <property type="match status" value="1"/>
</dbReference>
<organism evidence="9 10">
    <name type="scientific">Thermosediminibacter litoriperuensis</name>
    <dbReference type="NCBI Taxonomy" id="291989"/>
    <lineage>
        <taxon>Bacteria</taxon>
        <taxon>Bacillati</taxon>
        <taxon>Bacillota</taxon>
        <taxon>Clostridia</taxon>
        <taxon>Thermosediminibacterales</taxon>
        <taxon>Thermosediminibacteraceae</taxon>
        <taxon>Thermosediminibacter</taxon>
    </lineage>
</organism>
<keyword evidence="10" id="KW-1185">Reference proteome</keyword>
<sequence>MYKVIVIADDFTGSNDTGVQLVKHGYFAITLTDTALAEKYEDVADALVIDTETRGVPASSAYEKLKEISKIVGEYKEAVVYKKIDSTLRGNIGAEIRALREGLKPDLTVFAPAFPKNGRTTEKGVHFLKGVPIDKTELARDPKNPVTTADVKKILVEGLGVPVKHKVLEEINGDLKENMEKELGEYDVFSFDAKTDDDLTKIATVVLNLGRKTLWVGSAGLAEALMASLEKKEERKPVLVIAGSVSQVTRRQVFRALEDSRIVLVKLDVKGALSHPDEEINRVRKIALDYMSAARDVIIASAAEEDAVSESIAAGMKKGLSPTETSEVLAQLLGEIACSIVAAKRPAGLVLTGGDTAIHVVKRLAAAGCRITCELEPGIPELALIGGPVNGLKAVTKAGAFGSDESILNSVRFLRGDGR</sequence>
<dbReference type="OrthoDB" id="9778478at2"/>
<evidence type="ECO:0000313" key="10">
    <source>
        <dbReference type="Proteomes" id="UP000322294"/>
    </source>
</evidence>
<evidence type="ECO:0000313" key="9">
    <source>
        <dbReference type="EMBL" id="TYP56176.1"/>
    </source>
</evidence>
<comment type="caution">
    <text evidence="9">The sequence shown here is derived from an EMBL/GenBank/DDBJ whole genome shotgun (WGS) entry which is preliminary data.</text>
</comment>
<dbReference type="Proteomes" id="UP000322294">
    <property type="component" value="Unassembled WGS sequence"/>
</dbReference>
<dbReference type="InterPro" id="IPR010737">
    <property type="entry name" value="4-carb_acid_sugar_kinase_N"/>
</dbReference>
<dbReference type="EMBL" id="VNHO01000009">
    <property type="protein sequence ID" value="TYP56176.1"/>
    <property type="molecule type" value="Genomic_DNA"/>
</dbReference>
<reference evidence="9 10" key="1">
    <citation type="submission" date="2019-07" db="EMBL/GenBank/DDBJ databases">
        <title>Genomic Encyclopedia of Type Strains, Phase I: the one thousand microbial genomes (KMG-I) project.</title>
        <authorList>
            <person name="Kyrpides N."/>
        </authorList>
    </citation>
    <scope>NUCLEOTIDE SEQUENCE [LARGE SCALE GENOMIC DNA]</scope>
    <source>
        <strain evidence="9 10">DSM 16647</strain>
    </source>
</reference>
<accession>A0A5S5AVV8</accession>
<name>A0A5S5AVV8_9FIRM</name>
<dbReference type="SUPFAM" id="SSF142764">
    <property type="entry name" value="YgbK-like"/>
    <property type="match status" value="1"/>
</dbReference>
<evidence type="ECO:0000256" key="1">
    <source>
        <dbReference type="ARBA" id="ARBA00005715"/>
    </source>
</evidence>
<evidence type="ECO:0000256" key="2">
    <source>
        <dbReference type="ARBA" id="ARBA00022679"/>
    </source>
</evidence>
<dbReference type="Gene3D" id="3.40.50.10840">
    <property type="entry name" value="Putative sugar-binding, N-terminal domain"/>
    <property type="match status" value="1"/>
</dbReference>
<keyword evidence="6" id="KW-0119">Carbohydrate metabolism</keyword>
<keyword evidence="2" id="KW-0808">Transferase</keyword>
<dbReference type="RefSeq" id="WP_148866873.1">
    <property type="nucleotide sequence ID" value="NZ_VNHO01000009.1"/>
</dbReference>
<dbReference type="InterPro" id="IPR031475">
    <property type="entry name" value="NBD_C"/>
</dbReference>
<proteinExistence type="inferred from homology"/>
<dbReference type="AlphaFoldDB" id="A0A5S5AVV8"/>
<evidence type="ECO:0000256" key="5">
    <source>
        <dbReference type="ARBA" id="ARBA00022840"/>
    </source>
</evidence>
<keyword evidence="4" id="KW-0418">Kinase</keyword>
<dbReference type="Pfam" id="PF17042">
    <property type="entry name" value="NBD_C"/>
    <property type="match status" value="1"/>
</dbReference>
<evidence type="ECO:0000256" key="4">
    <source>
        <dbReference type="ARBA" id="ARBA00022777"/>
    </source>
</evidence>
<dbReference type="GO" id="GO:0005524">
    <property type="term" value="F:ATP binding"/>
    <property type="evidence" value="ECO:0007669"/>
    <property type="project" value="UniProtKB-KW"/>
</dbReference>
<evidence type="ECO:0000256" key="6">
    <source>
        <dbReference type="ARBA" id="ARBA00023277"/>
    </source>
</evidence>
<feature type="domain" description="Four-carbon acid sugar kinase N-terminal" evidence="7">
    <location>
        <begin position="5"/>
        <end position="225"/>
    </location>
</feature>
<evidence type="ECO:0000259" key="7">
    <source>
        <dbReference type="Pfam" id="PF07005"/>
    </source>
</evidence>
<comment type="similarity">
    <text evidence="1">Belongs to the four-carbon acid sugar kinase family.</text>
</comment>
<keyword evidence="3" id="KW-0547">Nucleotide-binding</keyword>
<keyword evidence="5" id="KW-0067">ATP-binding</keyword>
<dbReference type="GO" id="GO:0016301">
    <property type="term" value="F:kinase activity"/>
    <property type="evidence" value="ECO:0007669"/>
    <property type="project" value="UniProtKB-KW"/>
</dbReference>
<dbReference type="InterPro" id="IPR042213">
    <property type="entry name" value="NBD_C_sf"/>
</dbReference>